<name>A0A0A9EM18_ARUDO</name>
<reference evidence="2" key="2">
    <citation type="journal article" date="2015" name="Data Brief">
        <title>Shoot transcriptome of the giant reed, Arundo donax.</title>
        <authorList>
            <person name="Barrero R.A."/>
            <person name="Guerrero F.D."/>
            <person name="Moolhuijzen P."/>
            <person name="Goolsby J.A."/>
            <person name="Tidwell J."/>
            <person name="Bellgard S.E."/>
            <person name="Bellgard M.I."/>
        </authorList>
    </citation>
    <scope>NUCLEOTIDE SEQUENCE</scope>
    <source>
        <tissue evidence="2">Shoot tissue taken approximately 20 cm above the soil surface</tissue>
    </source>
</reference>
<evidence type="ECO:0000313" key="2">
    <source>
        <dbReference type="EMBL" id="JAE01800.1"/>
    </source>
</evidence>
<feature type="compositionally biased region" description="Polar residues" evidence="1">
    <location>
        <begin position="117"/>
        <end position="128"/>
    </location>
</feature>
<organism evidence="2">
    <name type="scientific">Arundo donax</name>
    <name type="common">Giant reed</name>
    <name type="synonym">Donax arundinaceus</name>
    <dbReference type="NCBI Taxonomy" id="35708"/>
    <lineage>
        <taxon>Eukaryota</taxon>
        <taxon>Viridiplantae</taxon>
        <taxon>Streptophyta</taxon>
        <taxon>Embryophyta</taxon>
        <taxon>Tracheophyta</taxon>
        <taxon>Spermatophyta</taxon>
        <taxon>Magnoliopsida</taxon>
        <taxon>Liliopsida</taxon>
        <taxon>Poales</taxon>
        <taxon>Poaceae</taxon>
        <taxon>PACMAD clade</taxon>
        <taxon>Arundinoideae</taxon>
        <taxon>Arundineae</taxon>
        <taxon>Arundo</taxon>
    </lineage>
</organism>
<protein>
    <submittedName>
        <fullName evidence="2">Uncharacterized protein</fullName>
    </submittedName>
</protein>
<sequence length="128" mass="13814">MSVAGGNASYGGGGRHRCQRARRDRCSRRVAVLALVGHHQHRRVVGGALHVLPRRATTHGAALVVAPWVRGALDGFLAVLPPRVLVRRDVGDLGADRRHSDSPLHTVLPARPIENPINGQKTSPNQEK</sequence>
<reference evidence="2" key="1">
    <citation type="submission" date="2014-09" db="EMBL/GenBank/DDBJ databases">
        <authorList>
            <person name="Magalhaes I.L.F."/>
            <person name="Oliveira U."/>
            <person name="Santos F.R."/>
            <person name="Vidigal T.H.D.A."/>
            <person name="Brescovit A.D."/>
            <person name="Santos A.J."/>
        </authorList>
    </citation>
    <scope>NUCLEOTIDE SEQUENCE</scope>
    <source>
        <tissue evidence="2">Shoot tissue taken approximately 20 cm above the soil surface</tissue>
    </source>
</reference>
<dbReference type="EMBL" id="GBRH01196096">
    <property type="protein sequence ID" value="JAE01800.1"/>
    <property type="molecule type" value="Transcribed_RNA"/>
</dbReference>
<dbReference type="AlphaFoldDB" id="A0A0A9EM18"/>
<evidence type="ECO:0000256" key="1">
    <source>
        <dbReference type="SAM" id="MobiDB-lite"/>
    </source>
</evidence>
<proteinExistence type="predicted"/>
<accession>A0A0A9EM18</accession>
<feature type="region of interest" description="Disordered" evidence="1">
    <location>
        <begin position="94"/>
        <end position="128"/>
    </location>
</feature>